<dbReference type="EMBL" id="KV441004">
    <property type="protein sequence ID" value="OAD66264.1"/>
    <property type="molecule type" value="Genomic_DNA"/>
</dbReference>
<protein>
    <submittedName>
        <fullName evidence="1">Uncharacterized protein</fullName>
    </submittedName>
</protein>
<dbReference type="VEuPathDB" id="FungiDB:PHYBLDRAFT_175318"/>
<dbReference type="Proteomes" id="UP000077315">
    <property type="component" value="Unassembled WGS sequence"/>
</dbReference>
<evidence type="ECO:0000313" key="2">
    <source>
        <dbReference type="Proteomes" id="UP000077315"/>
    </source>
</evidence>
<dbReference type="GeneID" id="28998374"/>
<keyword evidence="2" id="KW-1185">Reference proteome</keyword>
<dbReference type="AlphaFoldDB" id="A0A162N6N5"/>
<accession>A0A162N6N5</accession>
<reference evidence="2" key="1">
    <citation type="submission" date="2015-06" db="EMBL/GenBank/DDBJ databases">
        <title>Expansion of signal transduction pathways in fungi by whole-genome duplication.</title>
        <authorList>
            <consortium name="DOE Joint Genome Institute"/>
            <person name="Corrochano L.M."/>
            <person name="Kuo A."/>
            <person name="Marcet-Houben M."/>
            <person name="Polaino S."/>
            <person name="Salamov A."/>
            <person name="Villalobos J.M."/>
            <person name="Alvarez M.I."/>
            <person name="Avalos J."/>
            <person name="Benito E.P."/>
            <person name="Benoit I."/>
            <person name="Burger G."/>
            <person name="Camino L.P."/>
            <person name="Canovas D."/>
            <person name="Cerda-Olmedo E."/>
            <person name="Cheng J.-F."/>
            <person name="Dominguez A."/>
            <person name="Elias M."/>
            <person name="Eslava A.P."/>
            <person name="Glaser F."/>
            <person name="Grimwood J."/>
            <person name="Gutierrez G."/>
            <person name="Heitman J."/>
            <person name="Henrissat B."/>
            <person name="Iturriaga E.A."/>
            <person name="Lang B.F."/>
            <person name="Lavin J.L."/>
            <person name="Lee S."/>
            <person name="Li W."/>
            <person name="Lindquist E."/>
            <person name="Lopez-Garcia S."/>
            <person name="Luque E.M."/>
            <person name="Marcos A.T."/>
            <person name="Martin J."/>
            <person name="McCluskey K."/>
            <person name="Medina H.R."/>
            <person name="Miralles-Duran A."/>
            <person name="Miyazaki A."/>
            <person name="Munoz-Torres E."/>
            <person name="Oguiza J.A."/>
            <person name="Ohm R."/>
            <person name="Olmedo M."/>
            <person name="Orejas M."/>
            <person name="Ortiz-Castellanos L."/>
            <person name="Pisabarro A.G."/>
            <person name="Rodriguez-Romero J."/>
            <person name="Ruiz-Herrera J."/>
            <person name="Ruiz-Vazquez R."/>
            <person name="Sanz C."/>
            <person name="Schackwitz W."/>
            <person name="Schmutz J."/>
            <person name="Shahriari M."/>
            <person name="Shelest E."/>
            <person name="Silva-Franco F."/>
            <person name="Soanes D."/>
            <person name="Syed K."/>
            <person name="Tagua V.G."/>
            <person name="Talbot N.J."/>
            <person name="Thon M."/>
            <person name="De vries R.P."/>
            <person name="Wiebenga A."/>
            <person name="Yadav J.S."/>
            <person name="Braun E.L."/>
            <person name="Baker S."/>
            <person name="Garre V."/>
            <person name="Horwitz B."/>
            <person name="Torres-Martinez S."/>
            <person name="Idnurm A."/>
            <person name="Herrera-Estrella A."/>
            <person name="Gabaldon T."/>
            <person name="Grigoriev I.V."/>
        </authorList>
    </citation>
    <scope>NUCLEOTIDE SEQUENCE [LARGE SCALE GENOMIC DNA]</scope>
    <source>
        <strain evidence="2">NRRL 1555(-)</strain>
    </source>
</reference>
<organism evidence="1 2">
    <name type="scientific">Phycomyces blakesleeanus (strain ATCC 8743b / DSM 1359 / FGSC 10004 / NBRC 33097 / NRRL 1555)</name>
    <dbReference type="NCBI Taxonomy" id="763407"/>
    <lineage>
        <taxon>Eukaryota</taxon>
        <taxon>Fungi</taxon>
        <taxon>Fungi incertae sedis</taxon>
        <taxon>Mucoromycota</taxon>
        <taxon>Mucoromycotina</taxon>
        <taxon>Mucoromycetes</taxon>
        <taxon>Mucorales</taxon>
        <taxon>Phycomycetaceae</taxon>
        <taxon>Phycomyces</taxon>
    </lineage>
</organism>
<proteinExistence type="predicted"/>
<dbReference type="RefSeq" id="XP_018284304.1">
    <property type="nucleotide sequence ID" value="XM_018437468.1"/>
</dbReference>
<name>A0A162N6N5_PHYB8</name>
<gene>
    <name evidence="1" type="ORF">PHYBLDRAFT_175318</name>
</gene>
<dbReference type="InParanoid" id="A0A162N6N5"/>
<evidence type="ECO:0000313" key="1">
    <source>
        <dbReference type="EMBL" id="OAD66264.1"/>
    </source>
</evidence>
<sequence length="130" mass="14748">MNEKGKDSDLWGIDYCNHSPKTGATNKFFVNLFPIELFLNFSYSNIRRIWSIFLRTVAYHAAEMFVRTYSEELLNVPPPTGLNEELSLTEDVSDAQTMFDSAVKADDAYGVLSDETIGTYKKTAIFEPQS</sequence>